<evidence type="ECO:0000259" key="3">
    <source>
        <dbReference type="Pfam" id="PF14364"/>
    </source>
</evidence>
<protein>
    <recommendedName>
        <fullName evidence="3">DUF4408 domain-containing protein</fullName>
    </recommendedName>
</protein>
<proteinExistence type="predicted"/>
<accession>A0AAV5HZY6</accession>
<evidence type="ECO:0000313" key="4">
    <source>
        <dbReference type="EMBL" id="GKU92816.1"/>
    </source>
</evidence>
<feature type="domain" description="DUF4408" evidence="3">
    <location>
        <begin position="15"/>
        <end position="39"/>
    </location>
</feature>
<keyword evidence="2" id="KW-0812">Transmembrane</keyword>
<dbReference type="InterPro" id="IPR025520">
    <property type="entry name" value="DUF4408"/>
</dbReference>
<evidence type="ECO:0000313" key="5">
    <source>
        <dbReference type="Proteomes" id="UP001054252"/>
    </source>
</evidence>
<dbReference type="PANTHER" id="PTHR35762">
    <property type="entry name" value="TRANSMEMBRANE PROTEIN"/>
    <property type="match status" value="1"/>
</dbReference>
<evidence type="ECO:0000256" key="1">
    <source>
        <dbReference type="SAM" id="MobiDB-lite"/>
    </source>
</evidence>
<reference evidence="4 5" key="1">
    <citation type="journal article" date="2021" name="Commun. Biol.">
        <title>The genome of Shorea leprosula (Dipterocarpaceae) highlights the ecological relevance of drought in aseasonal tropical rainforests.</title>
        <authorList>
            <person name="Ng K.K.S."/>
            <person name="Kobayashi M.J."/>
            <person name="Fawcett J.A."/>
            <person name="Hatakeyama M."/>
            <person name="Paape T."/>
            <person name="Ng C.H."/>
            <person name="Ang C.C."/>
            <person name="Tnah L.H."/>
            <person name="Lee C.T."/>
            <person name="Nishiyama T."/>
            <person name="Sese J."/>
            <person name="O'Brien M.J."/>
            <person name="Copetti D."/>
            <person name="Mohd Noor M.I."/>
            <person name="Ong R.C."/>
            <person name="Putra M."/>
            <person name="Sireger I.Z."/>
            <person name="Indrioko S."/>
            <person name="Kosugi Y."/>
            <person name="Izuno A."/>
            <person name="Isagi Y."/>
            <person name="Lee S.L."/>
            <person name="Shimizu K.K."/>
        </authorList>
    </citation>
    <scope>NUCLEOTIDE SEQUENCE [LARGE SCALE GENOMIC DNA]</scope>
    <source>
        <strain evidence="4">214</strain>
    </source>
</reference>
<sequence length="187" mass="21843">MKHFCLTSLPCIWSSFFNPKCLFVVVNVIVIFLVGESKLVSTSSSPSDDIYNEYIERSRSLRKAVSTSHEKSMTIKDEKVEEEKEVELIIKEVSSVENKQEEEEEKENHEKVETVEEDDEEKEKEGEEEAARVPLTLMEGEHKERRDKDEEEDELPIEELNKKFEEFIARVNKQWCLEVNSLLSLEA</sequence>
<dbReference type="PANTHER" id="PTHR35762:SF5">
    <property type="entry name" value="DUF4408 DOMAIN-CONTAINING PROTEIN"/>
    <property type="match status" value="1"/>
</dbReference>
<keyword evidence="2" id="KW-1133">Transmembrane helix</keyword>
<gene>
    <name evidence="4" type="ORF">SLEP1_g6491</name>
</gene>
<dbReference type="Pfam" id="PF14364">
    <property type="entry name" value="DUF4408"/>
    <property type="match status" value="1"/>
</dbReference>
<dbReference type="EMBL" id="BPVZ01000006">
    <property type="protein sequence ID" value="GKU92816.1"/>
    <property type="molecule type" value="Genomic_DNA"/>
</dbReference>
<feature type="transmembrane region" description="Helical" evidence="2">
    <location>
        <begin position="12"/>
        <end position="34"/>
    </location>
</feature>
<keyword evidence="5" id="KW-1185">Reference proteome</keyword>
<keyword evidence="2" id="KW-0472">Membrane</keyword>
<organism evidence="4 5">
    <name type="scientific">Rubroshorea leprosula</name>
    <dbReference type="NCBI Taxonomy" id="152421"/>
    <lineage>
        <taxon>Eukaryota</taxon>
        <taxon>Viridiplantae</taxon>
        <taxon>Streptophyta</taxon>
        <taxon>Embryophyta</taxon>
        <taxon>Tracheophyta</taxon>
        <taxon>Spermatophyta</taxon>
        <taxon>Magnoliopsida</taxon>
        <taxon>eudicotyledons</taxon>
        <taxon>Gunneridae</taxon>
        <taxon>Pentapetalae</taxon>
        <taxon>rosids</taxon>
        <taxon>malvids</taxon>
        <taxon>Malvales</taxon>
        <taxon>Dipterocarpaceae</taxon>
        <taxon>Rubroshorea</taxon>
    </lineage>
</organism>
<feature type="region of interest" description="Disordered" evidence="1">
    <location>
        <begin position="95"/>
        <end position="157"/>
    </location>
</feature>
<name>A0AAV5HZY6_9ROSI</name>
<dbReference type="AlphaFoldDB" id="A0AAV5HZY6"/>
<comment type="caution">
    <text evidence="4">The sequence shown here is derived from an EMBL/GenBank/DDBJ whole genome shotgun (WGS) entry which is preliminary data.</text>
</comment>
<evidence type="ECO:0000256" key="2">
    <source>
        <dbReference type="SAM" id="Phobius"/>
    </source>
</evidence>
<feature type="compositionally biased region" description="Basic and acidic residues" evidence="1">
    <location>
        <begin position="139"/>
        <end position="148"/>
    </location>
</feature>
<dbReference type="Proteomes" id="UP001054252">
    <property type="component" value="Unassembled WGS sequence"/>
</dbReference>